<evidence type="ECO:0000313" key="2">
    <source>
        <dbReference type="EMBL" id="QHH09242.1"/>
    </source>
</evidence>
<dbReference type="Proteomes" id="UP000856022">
    <property type="component" value="Unassembled WGS sequence"/>
</dbReference>
<dbReference type="RefSeq" id="WP_114867508.1">
    <property type="nucleotide sequence ID" value="NZ_CP034298.1"/>
</dbReference>
<reference evidence="1" key="3">
    <citation type="submission" date="2019-12" db="EMBL/GenBank/DDBJ databases">
        <authorList>
            <consortium name="NCBI Pathogen Detection Project"/>
        </authorList>
    </citation>
    <scope>NUCLEOTIDE SEQUENCE</scope>
    <source>
        <strain evidence="1">1930</strain>
    </source>
</reference>
<dbReference type="EMBL" id="DACQKT010000006">
    <property type="protein sequence ID" value="HAS6677964.1"/>
    <property type="molecule type" value="Genomic_DNA"/>
</dbReference>
<reference evidence="1" key="1">
    <citation type="journal article" date="2018" name="Genome Biol.">
        <title>SKESA: strategic k-mer extension for scrupulous assemblies.</title>
        <authorList>
            <person name="Souvorov A."/>
            <person name="Agarwala R."/>
            <person name="Lipman D.J."/>
        </authorList>
    </citation>
    <scope>NUCLEOTIDE SEQUENCE</scope>
    <source>
        <strain evidence="1">1930</strain>
    </source>
</reference>
<accession>A0A7Z2MRV9</accession>
<protein>
    <submittedName>
        <fullName evidence="1">Uncharacterized protein</fullName>
    </submittedName>
</protein>
<dbReference type="EMBL" id="CP034298">
    <property type="protein sequence ID" value="QHH09242.1"/>
    <property type="molecule type" value="Genomic_DNA"/>
</dbReference>
<dbReference type="Proteomes" id="UP000464718">
    <property type="component" value="Chromosome i"/>
</dbReference>
<reference evidence="2 3" key="2">
    <citation type="submission" date="2018-12" db="EMBL/GenBank/DDBJ databases">
        <title>Genomic insights into the evolutionary origins and pathogenicity of five Vibrio parahaemolyticus strains isolated from the shrimp with acute hepatopancreatic necrosis disease (AHPND).</title>
        <authorList>
            <person name="Yang Q."/>
            <person name="Dong X."/>
            <person name="Xie G."/>
            <person name="Fu S."/>
            <person name="Zou P."/>
            <person name="Sun J."/>
            <person name="Wang Y."/>
            <person name="Huang J."/>
        </authorList>
    </citation>
    <scope>NUCLEOTIDE SEQUENCE [LARGE SCALE GENOMIC DNA]</scope>
    <source>
        <strain evidence="2 3">20160303005-1</strain>
    </source>
</reference>
<name>A0A7Z2MRV9_VIBPH</name>
<organism evidence="1">
    <name type="scientific">Vibrio parahaemolyticus</name>
    <dbReference type="NCBI Taxonomy" id="670"/>
    <lineage>
        <taxon>Bacteria</taxon>
        <taxon>Pseudomonadati</taxon>
        <taxon>Pseudomonadota</taxon>
        <taxon>Gammaproteobacteria</taxon>
        <taxon>Vibrionales</taxon>
        <taxon>Vibrionaceae</taxon>
        <taxon>Vibrio</taxon>
    </lineage>
</organism>
<proteinExistence type="predicted"/>
<evidence type="ECO:0000313" key="3">
    <source>
        <dbReference type="Proteomes" id="UP000464718"/>
    </source>
</evidence>
<evidence type="ECO:0000313" key="1">
    <source>
        <dbReference type="EMBL" id="HAS6677964.1"/>
    </source>
</evidence>
<sequence>MSEYFFARECVNSPIYCFPDEYIDSVPLTSFTYPKAPVPLIVEFLPQDDYDIPDILEMPNFSIKKNEFSKLNLNNIFGINWVDIKLHDKGEHDFLMLQVVNEIKLIDRSESKIKRYRKDSSGDEMISGILNLILDEKLIQTIPVDRRQIVIDPGWLKCVFFHKSLVERIKNSKLVGVEFIPADGYSDFR</sequence>
<dbReference type="AlphaFoldDB" id="A0A7Z2MRV9"/>
<gene>
    <name evidence="2" type="ORF">EHC69_07580</name>
    <name evidence="1" type="ORF">I7278_14200</name>
</gene>